<dbReference type="Gene3D" id="3.90.180.10">
    <property type="entry name" value="Medium-chain alcohol dehydrogenases, catalytic domain"/>
    <property type="match status" value="1"/>
</dbReference>
<keyword evidence="5 9" id="KW-0862">Zinc</keyword>
<reference evidence="11 12" key="1">
    <citation type="journal article" date="2019" name="Emerg. Microbes Infect.">
        <title>Comprehensive subspecies identification of 175 nontuberculous mycobacteria species based on 7547 genomic profiles.</title>
        <authorList>
            <person name="Matsumoto Y."/>
            <person name="Kinjo T."/>
            <person name="Motooka D."/>
            <person name="Nabeya D."/>
            <person name="Jung N."/>
            <person name="Uechi K."/>
            <person name="Horii T."/>
            <person name="Iida T."/>
            <person name="Fujita J."/>
            <person name="Nakamura S."/>
        </authorList>
    </citation>
    <scope>NUCLEOTIDE SEQUENCE [LARGE SCALE GENOMIC DNA]</scope>
    <source>
        <strain evidence="11 12">JCM 30275</strain>
    </source>
</reference>
<comment type="catalytic activity">
    <reaction evidence="7">
        <text>a secondary alcohol + NAD(+) = a ketone + NADH + H(+)</text>
        <dbReference type="Rhea" id="RHEA:10740"/>
        <dbReference type="ChEBI" id="CHEBI:15378"/>
        <dbReference type="ChEBI" id="CHEBI:17087"/>
        <dbReference type="ChEBI" id="CHEBI:35681"/>
        <dbReference type="ChEBI" id="CHEBI:57540"/>
        <dbReference type="ChEBI" id="CHEBI:57945"/>
        <dbReference type="EC" id="1.1.1.1"/>
    </reaction>
</comment>
<dbReference type="EMBL" id="AP022620">
    <property type="protein sequence ID" value="BBZ77268.1"/>
    <property type="molecule type" value="Genomic_DNA"/>
</dbReference>
<accession>A0A6N4W9P6</accession>
<keyword evidence="6" id="KW-0560">Oxidoreductase</keyword>
<evidence type="ECO:0000259" key="10">
    <source>
        <dbReference type="SMART" id="SM00829"/>
    </source>
</evidence>
<comment type="catalytic activity">
    <reaction evidence="8">
        <text>a primary alcohol + NAD(+) = an aldehyde + NADH + H(+)</text>
        <dbReference type="Rhea" id="RHEA:10736"/>
        <dbReference type="ChEBI" id="CHEBI:15378"/>
        <dbReference type="ChEBI" id="CHEBI:15734"/>
        <dbReference type="ChEBI" id="CHEBI:17478"/>
        <dbReference type="ChEBI" id="CHEBI:57540"/>
        <dbReference type="ChEBI" id="CHEBI:57945"/>
        <dbReference type="EC" id="1.1.1.1"/>
    </reaction>
</comment>
<dbReference type="GO" id="GO:0008270">
    <property type="term" value="F:zinc ion binding"/>
    <property type="evidence" value="ECO:0007669"/>
    <property type="project" value="InterPro"/>
</dbReference>
<comment type="similarity">
    <text evidence="2 9">Belongs to the zinc-containing alcohol dehydrogenase family.</text>
</comment>
<dbReference type="GO" id="GO:0005737">
    <property type="term" value="C:cytoplasm"/>
    <property type="evidence" value="ECO:0007669"/>
    <property type="project" value="TreeGrafter"/>
</dbReference>
<evidence type="ECO:0000313" key="11">
    <source>
        <dbReference type="EMBL" id="BBZ77268.1"/>
    </source>
</evidence>
<protein>
    <recommendedName>
        <fullName evidence="3">alcohol dehydrogenase</fullName>
        <ecNumber evidence="3">1.1.1.1</ecNumber>
    </recommendedName>
</protein>
<dbReference type="SUPFAM" id="SSF51735">
    <property type="entry name" value="NAD(P)-binding Rossmann-fold domains"/>
    <property type="match status" value="1"/>
</dbReference>
<dbReference type="InterPro" id="IPR013149">
    <property type="entry name" value="ADH-like_C"/>
</dbReference>
<evidence type="ECO:0000256" key="1">
    <source>
        <dbReference type="ARBA" id="ARBA00001947"/>
    </source>
</evidence>
<evidence type="ECO:0000256" key="8">
    <source>
        <dbReference type="ARBA" id="ARBA00049243"/>
    </source>
</evidence>
<evidence type="ECO:0000256" key="7">
    <source>
        <dbReference type="ARBA" id="ARBA00049164"/>
    </source>
</evidence>
<dbReference type="SUPFAM" id="SSF50129">
    <property type="entry name" value="GroES-like"/>
    <property type="match status" value="1"/>
</dbReference>
<dbReference type="KEGG" id="many:MANY_26050"/>
<comment type="cofactor">
    <cofactor evidence="1 9">
        <name>Zn(2+)</name>
        <dbReference type="ChEBI" id="CHEBI:29105"/>
    </cofactor>
</comment>
<dbReference type="CDD" id="cd08254">
    <property type="entry name" value="hydroxyacyl_CoA_DH"/>
    <property type="match status" value="1"/>
</dbReference>
<evidence type="ECO:0000256" key="2">
    <source>
        <dbReference type="ARBA" id="ARBA00008072"/>
    </source>
</evidence>
<dbReference type="InterPro" id="IPR020843">
    <property type="entry name" value="ER"/>
</dbReference>
<dbReference type="PROSITE" id="PS00059">
    <property type="entry name" value="ADH_ZINC"/>
    <property type="match status" value="1"/>
</dbReference>
<dbReference type="InterPro" id="IPR002328">
    <property type="entry name" value="ADH_Zn_CS"/>
</dbReference>
<evidence type="ECO:0000256" key="3">
    <source>
        <dbReference type="ARBA" id="ARBA00013190"/>
    </source>
</evidence>
<dbReference type="Pfam" id="PF08240">
    <property type="entry name" value="ADH_N"/>
    <property type="match status" value="1"/>
</dbReference>
<dbReference type="SMART" id="SM00829">
    <property type="entry name" value="PKS_ER"/>
    <property type="match status" value="1"/>
</dbReference>
<proteinExistence type="inferred from homology"/>
<evidence type="ECO:0000313" key="12">
    <source>
        <dbReference type="Proteomes" id="UP000467249"/>
    </source>
</evidence>
<dbReference type="PANTHER" id="PTHR42940">
    <property type="entry name" value="ALCOHOL DEHYDROGENASE 1-RELATED"/>
    <property type="match status" value="1"/>
</dbReference>
<keyword evidence="12" id="KW-1185">Reference proteome</keyword>
<dbReference type="Pfam" id="PF00107">
    <property type="entry name" value="ADH_zinc_N"/>
    <property type="match status" value="1"/>
</dbReference>
<organism evidence="11 12">
    <name type="scientific">Mycolicibacterium anyangense</name>
    <dbReference type="NCBI Taxonomy" id="1431246"/>
    <lineage>
        <taxon>Bacteria</taxon>
        <taxon>Bacillati</taxon>
        <taxon>Actinomycetota</taxon>
        <taxon>Actinomycetes</taxon>
        <taxon>Mycobacteriales</taxon>
        <taxon>Mycobacteriaceae</taxon>
        <taxon>Mycolicibacterium</taxon>
    </lineage>
</organism>
<evidence type="ECO:0000256" key="4">
    <source>
        <dbReference type="ARBA" id="ARBA00022723"/>
    </source>
</evidence>
<dbReference type="InterPro" id="IPR011032">
    <property type="entry name" value="GroES-like_sf"/>
</dbReference>
<name>A0A6N4W9P6_9MYCO</name>
<dbReference type="Proteomes" id="UP000467249">
    <property type="component" value="Chromosome"/>
</dbReference>
<dbReference type="InterPro" id="IPR013154">
    <property type="entry name" value="ADH-like_N"/>
</dbReference>
<evidence type="ECO:0000256" key="5">
    <source>
        <dbReference type="ARBA" id="ARBA00022833"/>
    </source>
</evidence>
<dbReference type="PANTHER" id="PTHR42940:SF8">
    <property type="entry name" value="VACUOLAR PROTEIN SORTING-ASSOCIATED PROTEIN 11"/>
    <property type="match status" value="1"/>
</dbReference>
<dbReference type="AlphaFoldDB" id="A0A6N4W9P6"/>
<evidence type="ECO:0000256" key="9">
    <source>
        <dbReference type="RuleBase" id="RU361277"/>
    </source>
</evidence>
<dbReference type="Gene3D" id="3.40.50.720">
    <property type="entry name" value="NAD(P)-binding Rossmann-like Domain"/>
    <property type="match status" value="1"/>
</dbReference>
<sequence length="321" mass="32965">MKAYHFNSAGEGLRLVELDDLAAGPGQVVIDVKAAGLCHSDLHILKGPGGAWASKRPIILGHEIAGTVRQVGSGVSNVALGDRVAIALVSHPLSEMDPRTAPGLGCDGGYAEQAVFPADFLVKIPPRVSLEQAAVATDSISTAYHAVVTEAGIVSGMRVAIIGLGGLGLSGARIAVLRGATVYGVDIDINSFDAARQQGVTECFTSIADVPRPIDVVVDFAGVGTTTAEAALAVRLGGRVVVVGLGAELATINTVDLVTRNVRLQGSLGSSRDELAQVLGLIADGSLVPVLEEVPFDALTEALDRLDTGTVSGRLFTRPSH</sequence>
<dbReference type="InterPro" id="IPR036291">
    <property type="entry name" value="NAD(P)-bd_dom_sf"/>
</dbReference>
<dbReference type="GO" id="GO:0004022">
    <property type="term" value="F:alcohol dehydrogenase (NAD+) activity"/>
    <property type="evidence" value="ECO:0007669"/>
    <property type="project" value="UniProtKB-EC"/>
</dbReference>
<keyword evidence="4 9" id="KW-0479">Metal-binding</keyword>
<feature type="domain" description="Enoyl reductase (ER)" evidence="10">
    <location>
        <begin position="10"/>
        <end position="317"/>
    </location>
</feature>
<dbReference type="RefSeq" id="WP_163804607.1">
    <property type="nucleotide sequence ID" value="NZ_AP022620.1"/>
</dbReference>
<evidence type="ECO:0000256" key="6">
    <source>
        <dbReference type="ARBA" id="ARBA00023002"/>
    </source>
</evidence>
<gene>
    <name evidence="11" type="primary">adhP</name>
    <name evidence="11" type="ORF">MANY_26050</name>
</gene>
<dbReference type="EC" id="1.1.1.1" evidence="3"/>